<accession>X1IC04</accession>
<sequence length="35" mass="3710">TAHAMLRIKLTSISTWVTPGEAHLVELGHVAAGIE</sequence>
<dbReference type="EMBL" id="BARU01031776">
    <property type="protein sequence ID" value="GAH63639.1"/>
    <property type="molecule type" value="Genomic_DNA"/>
</dbReference>
<comment type="caution">
    <text evidence="1">The sequence shown here is derived from an EMBL/GenBank/DDBJ whole genome shotgun (WGS) entry which is preliminary data.</text>
</comment>
<feature type="non-terminal residue" evidence="1">
    <location>
        <position position="1"/>
    </location>
</feature>
<protein>
    <submittedName>
        <fullName evidence="1">Uncharacterized protein</fullName>
    </submittedName>
</protein>
<dbReference type="AlphaFoldDB" id="X1IC04"/>
<proteinExistence type="predicted"/>
<gene>
    <name evidence="1" type="ORF">S03H2_50210</name>
</gene>
<reference evidence="1" key="1">
    <citation type="journal article" date="2014" name="Front. Microbiol.">
        <title>High frequency of phylogenetically diverse reductive dehalogenase-homologous genes in deep subseafloor sedimentary metagenomes.</title>
        <authorList>
            <person name="Kawai M."/>
            <person name="Futagami T."/>
            <person name="Toyoda A."/>
            <person name="Takaki Y."/>
            <person name="Nishi S."/>
            <person name="Hori S."/>
            <person name="Arai W."/>
            <person name="Tsubouchi T."/>
            <person name="Morono Y."/>
            <person name="Uchiyama I."/>
            <person name="Ito T."/>
            <person name="Fujiyama A."/>
            <person name="Inagaki F."/>
            <person name="Takami H."/>
        </authorList>
    </citation>
    <scope>NUCLEOTIDE SEQUENCE</scope>
    <source>
        <strain evidence="1">Expedition CK06-06</strain>
    </source>
</reference>
<evidence type="ECO:0000313" key="1">
    <source>
        <dbReference type="EMBL" id="GAH63639.1"/>
    </source>
</evidence>
<organism evidence="1">
    <name type="scientific">marine sediment metagenome</name>
    <dbReference type="NCBI Taxonomy" id="412755"/>
    <lineage>
        <taxon>unclassified sequences</taxon>
        <taxon>metagenomes</taxon>
        <taxon>ecological metagenomes</taxon>
    </lineage>
</organism>
<name>X1IC04_9ZZZZ</name>